<evidence type="ECO:0000256" key="1">
    <source>
        <dbReference type="ARBA" id="ARBA00022821"/>
    </source>
</evidence>
<dbReference type="Gene3D" id="3.40.50.300">
    <property type="entry name" value="P-loop containing nucleotide triphosphate hydrolases"/>
    <property type="match status" value="2"/>
</dbReference>
<protein>
    <submittedName>
        <fullName evidence="4">Putative P-loop containing nucleoside triphosphate hydrolase</fullName>
    </submittedName>
</protein>
<evidence type="ECO:0000256" key="2">
    <source>
        <dbReference type="SAM" id="MobiDB-lite"/>
    </source>
</evidence>
<dbReference type="InterPro" id="IPR027417">
    <property type="entry name" value="P-loop_NTPase"/>
</dbReference>
<keyword evidence="1" id="KW-0611">Plant defense</keyword>
<dbReference type="AlphaFoldDB" id="A0A2P6S090"/>
<dbReference type="GO" id="GO:0006952">
    <property type="term" value="P:defense response"/>
    <property type="evidence" value="ECO:0007669"/>
    <property type="project" value="UniProtKB-KW"/>
</dbReference>
<feature type="compositionally biased region" description="Polar residues" evidence="2">
    <location>
        <begin position="178"/>
        <end position="188"/>
    </location>
</feature>
<dbReference type="Gramene" id="PRQ52104">
    <property type="protein sequence ID" value="PRQ52104"/>
    <property type="gene ID" value="RchiOBHm_Chr2g0151871"/>
</dbReference>
<dbReference type="SUPFAM" id="SSF52540">
    <property type="entry name" value="P-loop containing nucleoside triphosphate hydrolases"/>
    <property type="match status" value="2"/>
</dbReference>
<keyword evidence="5" id="KW-1185">Reference proteome</keyword>
<dbReference type="GO" id="GO:0016787">
    <property type="term" value="F:hydrolase activity"/>
    <property type="evidence" value="ECO:0007669"/>
    <property type="project" value="UniProtKB-KW"/>
</dbReference>
<dbReference type="EMBL" id="PDCK01000040">
    <property type="protein sequence ID" value="PRQ52104.1"/>
    <property type="molecule type" value="Genomic_DNA"/>
</dbReference>
<reference evidence="4 5" key="1">
    <citation type="journal article" date="2018" name="Nat. Genet.">
        <title>The Rosa genome provides new insights in the design of modern roses.</title>
        <authorList>
            <person name="Bendahmane M."/>
        </authorList>
    </citation>
    <scope>NUCLEOTIDE SEQUENCE [LARGE SCALE GENOMIC DNA]</scope>
    <source>
        <strain evidence="5">cv. Old Blush</strain>
    </source>
</reference>
<sequence length="513" mass="57076">MAGVGKSTFLLKEILEWNDIRSEFSPIIQLCLSDIMQENNVVGGTSANGVSMSIVKLILQKLGEEETGISGLGLTSLLERLYSLLSGKKYLIALDDVFNAMEFYSDLGNDRGKFGNRLSHGLPKDSGGVVIVISSKPEVALDMVGLRQNSVHKRLTTLKRKSGVRSTTSVERQDHQTPIDNSPTSISTPKEKTNVVEECLPLTEKAKKISPENVLLIPNVGRSRNQRDFRDSSLLVGDPAGIGFTAIGIVGMAGVGKSTFVHKVLKTVWFEFDPIVWLCLSDIIKAKNQVPDATAATDQEISISIVTCILEMLGVSIDKNLSLAELLERLYHVLLGKRYLIVLDDVWDIMEFYSDLCFKLPEGEKIQDHLSHGLPKDSGGTVIVTTRLTEVARDMVGFGQNKLFLVLPLEREECFSNFNSFLHHEKYRCGEGTRFGKSNMETVKKVHDEILHQVCGLPSIAKTLADLIIANQIGQNDYNRYMILFFSFPSFYFLTTTTTTKSFFCLMDLLFDL</sequence>
<accession>A0A2P6S090</accession>
<evidence type="ECO:0000313" key="4">
    <source>
        <dbReference type="EMBL" id="PRQ52104.1"/>
    </source>
</evidence>
<name>A0A2P6S090_ROSCH</name>
<feature type="domain" description="NB-ARC" evidence="3">
    <location>
        <begin position="1"/>
        <end position="101"/>
    </location>
</feature>
<comment type="caution">
    <text evidence="4">The sequence shown here is derived from an EMBL/GenBank/DDBJ whole genome shotgun (WGS) entry which is preliminary data.</text>
</comment>
<dbReference type="Pfam" id="PF00931">
    <property type="entry name" value="NB-ARC"/>
    <property type="match status" value="2"/>
</dbReference>
<feature type="domain" description="NB-ARC" evidence="3">
    <location>
        <begin position="246"/>
        <end position="424"/>
    </location>
</feature>
<organism evidence="4 5">
    <name type="scientific">Rosa chinensis</name>
    <name type="common">China rose</name>
    <dbReference type="NCBI Taxonomy" id="74649"/>
    <lineage>
        <taxon>Eukaryota</taxon>
        <taxon>Viridiplantae</taxon>
        <taxon>Streptophyta</taxon>
        <taxon>Embryophyta</taxon>
        <taxon>Tracheophyta</taxon>
        <taxon>Spermatophyta</taxon>
        <taxon>Magnoliopsida</taxon>
        <taxon>eudicotyledons</taxon>
        <taxon>Gunneridae</taxon>
        <taxon>Pentapetalae</taxon>
        <taxon>rosids</taxon>
        <taxon>fabids</taxon>
        <taxon>Rosales</taxon>
        <taxon>Rosaceae</taxon>
        <taxon>Rosoideae</taxon>
        <taxon>Rosoideae incertae sedis</taxon>
        <taxon>Rosa</taxon>
    </lineage>
</organism>
<evidence type="ECO:0000259" key="3">
    <source>
        <dbReference type="Pfam" id="PF00931"/>
    </source>
</evidence>
<dbReference type="InterPro" id="IPR002182">
    <property type="entry name" value="NB-ARC"/>
</dbReference>
<keyword evidence="4" id="KW-0378">Hydrolase</keyword>
<dbReference type="PRINTS" id="PR00364">
    <property type="entry name" value="DISEASERSIST"/>
</dbReference>
<proteinExistence type="predicted"/>
<dbReference type="PANTHER" id="PTHR36766">
    <property type="entry name" value="PLANT BROAD-SPECTRUM MILDEW RESISTANCE PROTEIN RPW8"/>
    <property type="match status" value="1"/>
</dbReference>
<dbReference type="GO" id="GO:0043531">
    <property type="term" value="F:ADP binding"/>
    <property type="evidence" value="ECO:0007669"/>
    <property type="project" value="InterPro"/>
</dbReference>
<gene>
    <name evidence="4" type="ORF">RchiOBHm_Chr2g0151871</name>
</gene>
<dbReference type="Proteomes" id="UP000238479">
    <property type="component" value="Chromosome 2"/>
</dbReference>
<feature type="region of interest" description="Disordered" evidence="2">
    <location>
        <begin position="160"/>
        <end position="192"/>
    </location>
</feature>
<evidence type="ECO:0000313" key="5">
    <source>
        <dbReference type="Proteomes" id="UP000238479"/>
    </source>
</evidence>
<dbReference type="PANTHER" id="PTHR36766:SF41">
    <property type="entry name" value="AAA+ ATPASE DOMAIN-CONTAINING PROTEIN"/>
    <property type="match status" value="1"/>
</dbReference>